<comment type="caution">
    <text evidence="1">The sequence shown here is derived from an EMBL/GenBank/DDBJ whole genome shotgun (WGS) entry which is preliminary data.</text>
</comment>
<proteinExistence type="predicted"/>
<evidence type="ECO:0000313" key="2">
    <source>
        <dbReference type="Proteomes" id="UP000886501"/>
    </source>
</evidence>
<dbReference type="EMBL" id="MU118075">
    <property type="protein sequence ID" value="KAF9645862.1"/>
    <property type="molecule type" value="Genomic_DNA"/>
</dbReference>
<accession>A0ACB6Z8R0</accession>
<keyword evidence="2" id="KW-1185">Reference proteome</keyword>
<name>A0ACB6Z8R0_THEGA</name>
<gene>
    <name evidence="1" type="ORF">BDM02DRAFT_3119545</name>
</gene>
<protein>
    <submittedName>
        <fullName evidence="1">Uncharacterized protein</fullName>
    </submittedName>
</protein>
<organism evidence="1 2">
    <name type="scientific">Thelephora ganbajun</name>
    <name type="common">Ganba fungus</name>
    <dbReference type="NCBI Taxonomy" id="370292"/>
    <lineage>
        <taxon>Eukaryota</taxon>
        <taxon>Fungi</taxon>
        <taxon>Dikarya</taxon>
        <taxon>Basidiomycota</taxon>
        <taxon>Agaricomycotina</taxon>
        <taxon>Agaricomycetes</taxon>
        <taxon>Thelephorales</taxon>
        <taxon>Thelephoraceae</taxon>
        <taxon>Thelephora</taxon>
    </lineage>
</organism>
<reference evidence="1" key="1">
    <citation type="submission" date="2019-10" db="EMBL/GenBank/DDBJ databases">
        <authorList>
            <consortium name="DOE Joint Genome Institute"/>
            <person name="Kuo A."/>
            <person name="Miyauchi S."/>
            <person name="Kiss E."/>
            <person name="Drula E."/>
            <person name="Kohler A."/>
            <person name="Sanchez-Garcia M."/>
            <person name="Andreopoulos B."/>
            <person name="Barry K.W."/>
            <person name="Bonito G."/>
            <person name="Buee M."/>
            <person name="Carver A."/>
            <person name="Chen C."/>
            <person name="Cichocki N."/>
            <person name="Clum A."/>
            <person name="Culley D."/>
            <person name="Crous P.W."/>
            <person name="Fauchery L."/>
            <person name="Girlanda M."/>
            <person name="Hayes R."/>
            <person name="Keri Z."/>
            <person name="Labutti K."/>
            <person name="Lipzen A."/>
            <person name="Lombard V."/>
            <person name="Magnuson J."/>
            <person name="Maillard F."/>
            <person name="Morin E."/>
            <person name="Murat C."/>
            <person name="Nolan M."/>
            <person name="Ohm R."/>
            <person name="Pangilinan J."/>
            <person name="Pereira M."/>
            <person name="Perotto S."/>
            <person name="Peter M."/>
            <person name="Riley R."/>
            <person name="Sitrit Y."/>
            <person name="Stielow B."/>
            <person name="Szollosi G."/>
            <person name="Zifcakova L."/>
            <person name="Stursova M."/>
            <person name="Spatafora J.W."/>
            <person name="Tedersoo L."/>
            <person name="Vaario L.-M."/>
            <person name="Yamada A."/>
            <person name="Yan M."/>
            <person name="Wang P."/>
            <person name="Xu J."/>
            <person name="Bruns T."/>
            <person name="Baldrian P."/>
            <person name="Vilgalys R."/>
            <person name="Henrissat B."/>
            <person name="Grigoriev I.V."/>
            <person name="Hibbett D."/>
            <person name="Nagy L.G."/>
            <person name="Martin F.M."/>
        </authorList>
    </citation>
    <scope>NUCLEOTIDE SEQUENCE</scope>
    <source>
        <strain evidence="1">P2</strain>
    </source>
</reference>
<reference evidence="1" key="2">
    <citation type="journal article" date="2020" name="Nat. Commun.">
        <title>Large-scale genome sequencing of mycorrhizal fungi provides insights into the early evolution of symbiotic traits.</title>
        <authorList>
            <person name="Miyauchi S."/>
            <person name="Kiss E."/>
            <person name="Kuo A."/>
            <person name="Drula E."/>
            <person name="Kohler A."/>
            <person name="Sanchez-Garcia M."/>
            <person name="Morin E."/>
            <person name="Andreopoulos B."/>
            <person name="Barry K.W."/>
            <person name="Bonito G."/>
            <person name="Buee M."/>
            <person name="Carver A."/>
            <person name="Chen C."/>
            <person name="Cichocki N."/>
            <person name="Clum A."/>
            <person name="Culley D."/>
            <person name="Crous P.W."/>
            <person name="Fauchery L."/>
            <person name="Girlanda M."/>
            <person name="Hayes R.D."/>
            <person name="Keri Z."/>
            <person name="LaButti K."/>
            <person name="Lipzen A."/>
            <person name="Lombard V."/>
            <person name="Magnuson J."/>
            <person name="Maillard F."/>
            <person name="Murat C."/>
            <person name="Nolan M."/>
            <person name="Ohm R.A."/>
            <person name="Pangilinan J."/>
            <person name="Pereira M.F."/>
            <person name="Perotto S."/>
            <person name="Peter M."/>
            <person name="Pfister S."/>
            <person name="Riley R."/>
            <person name="Sitrit Y."/>
            <person name="Stielow J.B."/>
            <person name="Szollosi G."/>
            <person name="Zifcakova L."/>
            <person name="Stursova M."/>
            <person name="Spatafora J.W."/>
            <person name="Tedersoo L."/>
            <person name="Vaario L.M."/>
            <person name="Yamada A."/>
            <person name="Yan M."/>
            <person name="Wang P."/>
            <person name="Xu J."/>
            <person name="Bruns T."/>
            <person name="Baldrian P."/>
            <person name="Vilgalys R."/>
            <person name="Dunand C."/>
            <person name="Henrissat B."/>
            <person name="Grigoriev I.V."/>
            <person name="Hibbett D."/>
            <person name="Nagy L.G."/>
            <person name="Martin F.M."/>
        </authorList>
    </citation>
    <scope>NUCLEOTIDE SEQUENCE</scope>
    <source>
        <strain evidence="1">P2</strain>
    </source>
</reference>
<sequence length="364" mass="40185">MVHSVDFKDLRTVAIILFIVTSFVTSYRCFARYSKKLWGPDDSVALFSTLSFIFWLIGSIILAEESSSREERVRGAYILIVGFYTPVWGARISIVLTVVRITPWRLQRKILLWVAALFVVQYLILTVQAYWVCEITYPGWKQIPGSICILPQAVPITQVVTTVISDAILVTTPLMIIKNVCTRALRFRLFGIFSMSIATTMASLTHAVLVMVRPGVLEAIFGGVEAAVSVIVCSMSVIIPAILRGLDVGNPFMREDTVDPHFSTGVEIARMTLTRVELGLSTAHVTVITDSDDSEGAISAVVTGQRRDSVCLNEKNDQKHRLTMQASDGSLGMSTAKAIPLVDESDMDWDVEAGVEEKSERNST</sequence>
<evidence type="ECO:0000313" key="1">
    <source>
        <dbReference type="EMBL" id="KAF9645862.1"/>
    </source>
</evidence>
<dbReference type="Proteomes" id="UP000886501">
    <property type="component" value="Unassembled WGS sequence"/>
</dbReference>